<organism evidence="10 11">
    <name type="scientific">Sphagnum troendelagicum</name>
    <dbReference type="NCBI Taxonomy" id="128251"/>
    <lineage>
        <taxon>Eukaryota</taxon>
        <taxon>Viridiplantae</taxon>
        <taxon>Streptophyta</taxon>
        <taxon>Embryophyta</taxon>
        <taxon>Bryophyta</taxon>
        <taxon>Sphagnophytina</taxon>
        <taxon>Sphagnopsida</taxon>
        <taxon>Sphagnales</taxon>
        <taxon>Sphagnaceae</taxon>
        <taxon>Sphagnum</taxon>
    </lineage>
</organism>
<evidence type="ECO:0000256" key="1">
    <source>
        <dbReference type="ARBA" id="ARBA00001678"/>
    </source>
</evidence>
<comment type="subcellular location">
    <subcellularLocation>
        <location evidence="2">Secreted</location>
    </subcellularLocation>
</comment>
<evidence type="ECO:0000256" key="5">
    <source>
        <dbReference type="ARBA" id="ARBA00022525"/>
    </source>
</evidence>
<dbReference type="EC" id="3.2.1.78" evidence="4"/>
<dbReference type="Proteomes" id="UP001497512">
    <property type="component" value="Chromosome 16"/>
</dbReference>
<gene>
    <name evidence="10" type="ORF">CSSPTR1EN2_LOCUS8973</name>
</gene>
<keyword evidence="8" id="KW-0326">Glycosidase</keyword>
<sequence length="422" mass="47115">MKCDSRVSFLACTFASCCIGHKPKAKVMTLSQDYNTLVCESSSSSSFVQTRGKQFVLNGRPMYVNGANFYWLMTAAANPYTRSQVTQVLQEAASVGLTVGRAWAFNDGVGYETLQSSPGVFNEYVFQGLDFAVAEAKRFGIRLILSLVNGNPTWGGKQQYVDWAQEYAGIYLPDEDSFFTDPTIMSWYKNFVKTLLTRVNTVTGVAYKDEPAIFAWELINEPRCVSDPSGDSLQAWIVQMAAFVKSLDQNHLLEVGLEGFYSGESLARRGPVNPFPYAAQYGTDFFRDNQVPGIDFTTVHAYPDIWMPERSEAEMIAYMQYWMNSHIDDSYYLNKPVMFAEFGKSSLTGGFREGQRDLFMAAVYDTIYESARKGGPASGALVWQLSTNSLIAGSQDGFAFVLSQFPTTASVMYKQSYRMGLL</sequence>
<protein>
    <recommendedName>
        <fullName evidence="4">mannan endo-1,4-beta-mannosidase</fullName>
        <ecNumber evidence="4">3.2.1.78</ecNumber>
    </recommendedName>
</protein>
<keyword evidence="7" id="KW-0378">Hydrolase</keyword>
<dbReference type="PANTHER" id="PTHR31451:SF39">
    <property type="entry name" value="MANNAN ENDO-1,4-BETA-MANNOSIDASE 1"/>
    <property type="match status" value="1"/>
</dbReference>
<dbReference type="InterPro" id="IPR017853">
    <property type="entry name" value="GH"/>
</dbReference>
<evidence type="ECO:0000256" key="2">
    <source>
        <dbReference type="ARBA" id="ARBA00004613"/>
    </source>
</evidence>
<comment type="similarity">
    <text evidence="3">Belongs to the glycosyl hydrolase 5 (cellulase A) family.</text>
</comment>
<dbReference type="InterPro" id="IPR001547">
    <property type="entry name" value="Glyco_hydro_5"/>
</dbReference>
<evidence type="ECO:0000313" key="11">
    <source>
        <dbReference type="Proteomes" id="UP001497512"/>
    </source>
</evidence>
<comment type="catalytic activity">
    <reaction evidence="1">
        <text>Random hydrolysis of (1-&gt;4)-beta-D-mannosidic linkages in mannans, galactomannans and glucomannans.</text>
        <dbReference type="EC" id="3.2.1.78"/>
    </reaction>
</comment>
<evidence type="ECO:0000313" key="10">
    <source>
        <dbReference type="EMBL" id="CAK9207771.1"/>
    </source>
</evidence>
<accession>A0ABP0TYB0</accession>
<evidence type="ECO:0000256" key="7">
    <source>
        <dbReference type="ARBA" id="ARBA00022801"/>
    </source>
</evidence>
<evidence type="ECO:0000256" key="3">
    <source>
        <dbReference type="ARBA" id="ARBA00005641"/>
    </source>
</evidence>
<dbReference type="Pfam" id="PF26410">
    <property type="entry name" value="GH5_mannosidase"/>
    <property type="match status" value="1"/>
</dbReference>
<reference evidence="10" key="1">
    <citation type="submission" date="2024-02" db="EMBL/GenBank/DDBJ databases">
        <authorList>
            <consortium name="ELIXIR-Norway"/>
            <consortium name="Elixir Norway"/>
        </authorList>
    </citation>
    <scope>NUCLEOTIDE SEQUENCE</scope>
</reference>
<feature type="domain" description="Glycoside hydrolase family 5" evidence="9">
    <location>
        <begin position="45"/>
        <end position="384"/>
    </location>
</feature>
<evidence type="ECO:0000256" key="4">
    <source>
        <dbReference type="ARBA" id="ARBA00012706"/>
    </source>
</evidence>
<dbReference type="Gene3D" id="3.20.20.80">
    <property type="entry name" value="Glycosidases"/>
    <property type="match status" value="1"/>
</dbReference>
<proteinExistence type="inferred from homology"/>
<evidence type="ECO:0000256" key="8">
    <source>
        <dbReference type="ARBA" id="ARBA00023295"/>
    </source>
</evidence>
<name>A0ABP0TYB0_9BRYO</name>
<keyword evidence="11" id="KW-1185">Reference proteome</keyword>
<evidence type="ECO:0000259" key="9">
    <source>
        <dbReference type="Pfam" id="PF26410"/>
    </source>
</evidence>
<evidence type="ECO:0000256" key="6">
    <source>
        <dbReference type="ARBA" id="ARBA00022729"/>
    </source>
</evidence>
<dbReference type="SUPFAM" id="SSF51445">
    <property type="entry name" value="(Trans)glycosidases"/>
    <property type="match status" value="1"/>
</dbReference>
<keyword evidence="5" id="KW-0964">Secreted</keyword>
<dbReference type="EMBL" id="OZ019908">
    <property type="protein sequence ID" value="CAK9207771.1"/>
    <property type="molecule type" value="Genomic_DNA"/>
</dbReference>
<keyword evidence="6" id="KW-0732">Signal</keyword>
<dbReference type="PANTHER" id="PTHR31451">
    <property type="match status" value="1"/>
</dbReference>
<dbReference type="InterPro" id="IPR045053">
    <property type="entry name" value="MAN-like"/>
</dbReference>